<feature type="transmembrane region" description="Helical" evidence="1">
    <location>
        <begin position="64"/>
        <end position="81"/>
    </location>
</feature>
<name>A0A0B2AC50_9MICC</name>
<keyword evidence="1" id="KW-0812">Transmembrane</keyword>
<sequence length="123" mass="12950">MFSKYRRNAAIATALFCLTSVALDSFLGAASRRGDDLGWILLLAAAVALLLLLVLILRPVSARLGAVSAIVVGLCGVISASSSKLELPASLPLWAWVALAFVMATLGLLEDAEITQSKPKNRL</sequence>
<organism evidence="2 3">
    <name type="scientific">Sinomonas humi</name>
    <dbReference type="NCBI Taxonomy" id="1338436"/>
    <lineage>
        <taxon>Bacteria</taxon>
        <taxon>Bacillati</taxon>
        <taxon>Actinomycetota</taxon>
        <taxon>Actinomycetes</taxon>
        <taxon>Micrococcales</taxon>
        <taxon>Micrococcaceae</taxon>
        <taxon>Sinomonas</taxon>
    </lineage>
</organism>
<evidence type="ECO:0000313" key="2">
    <source>
        <dbReference type="EMBL" id="KHL01185.1"/>
    </source>
</evidence>
<reference evidence="2 3" key="1">
    <citation type="submission" date="2014-09" db="EMBL/GenBank/DDBJ databases">
        <title>Genome sequence of Sinomonas sp. MUSC 117.</title>
        <authorList>
            <person name="Lee L.-H."/>
        </authorList>
    </citation>
    <scope>NUCLEOTIDE SEQUENCE [LARGE SCALE GENOMIC DNA]</scope>
    <source>
        <strain evidence="2 3">MUSC 117</strain>
    </source>
</reference>
<evidence type="ECO:0000313" key="3">
    <source>
        <dbReference type="Proteomes" id="UP000030982"/>
    </source>
</evidence>
<dbReference type="STRING" id="1338436.LK10_17280"/>
<evidence type="ECO:0000256" key="1">
    <source>
        <dbReference type="SAM" id="Phobius"/>
    </source>
</evidence>
<feature type="transmembrane region" description="Helical" evidence="1">
    <location>
        <begin position="38"/>
        <end position="57"/>
    </location>
</feature>
<protein>
    <submittedName>
        <fullName evidence="2">Uncharacterized protein</fullName>
    </submittedName>
</protein>
<comment type="caution">
    <text evidence="2">The sequence shown here is derived from an EMBL/GenBank/DDBJ whole genome shotgun (WGS) entry which is preliminary data.</text>
</comment>
<feature type="transmembrane region" description="Helical" evidence="1">
    <location>
        <begin position="93"/>
        <end position="112"/>
    </location>
</feature>
<gene>
    <name evidence="2" type="ORF">LK10_17280</name>
</gene>
<keyword evidence="1" id="KW-1133">Transmembrane helix</keyword>
<keyword evidence="1" id="KW-0472">Membrane</keyword>
<keyword evidence="3" id="KW-1185">Reference proteome</keyword>
<proteinExistence type="predicted"/>
<dbReference type="Proteomes" id="UP000030982">
    <property type="component" value="Unassembled WGS sequence"/>
</dbReference>
<dbReference type="EMBL" id="JTDL01000144">
    <property type="protein sequence ID" value="KHL01185.1"/>
    <property type="molecule type" value="Genomic_DNA"/>
</dbReference>
<accession>A0A0B2AC50</accession>
<dbReference type="AlphaFoldDB" id="A0A0B2AC50"/>